<sequence length="155" mass="17920">MTPKLNSNPAWLLGSYLIIYCQLLDATNFSSSRDEFYAFPSNEPYFSVSRSDALGSRDDAHGSKKDYNVPRSNFFGNHSSGLKNDSRAPRSLRGQFLEQMNEKCERESRSSPQSYIRSYCFQYNTLSHIHYLLSFGEELLQVRSYIQWPKSALNF</sequence>
<evidence type="ECO:0000313" key="2">
    <source>
        <dbReference type="EMBL" id="CAG6742795.1"/>
    </source>
</evidence>
<name>A0A8D8Z9C1_9HEMI</name>
<feature type="chain" id="PRO_5034439146" evidence="1">
    <location>
        <begin position="27"/>
        <end position="155"/>
    </location>
</feature>
<accession>A0A8D8Z9C1</accession>
<proteinExistence type="predicted"/>
<dbReference type="AlphaFoldDB" id="A0A8D8Z9C1"/>
<dbReference type="EMBL" id="HBUF01439547">
    <property type="protein sequence ID" value="CAG6742795.1"/>
    <property type="molecule type" value="Transcribed_RNA"/>
</dbReference>
<evidence type="ECO:0000256" key="1">
    <source>
        <dbReference type="SAM" id="SignalP"/>
    </source>
</evidence>
<reference evidence="2" key="1">
    <citation type="submission" date="2021-05" db="EMBL/GenBank/DDBJ databases">
        <authorList>
            <person name="Alioto T."/>
            <person name="Alioto T."/>
            <person name="Gomez Garrido J."/>
        </authorList>
    </citation>
    <scope>NUCLEOTIDE SEQUENCE</scope>
</reference>
<organism evidence="2">
    <name type="scientific">Cacopsylla melanoneura</name>
    <dbReference type="NCBI Taxonomy" id="428564"/>
    <lineage>
        <taxon>Eukaryota</taxon>
        <taxon>Metazoa</taxon>
        <taxon>Ecdysozoa</taxon>
        <taxon>Arthropoda</taxon>
        <taxon>Hexapoda</taxon>
        <taxon>Insecta</taxon>
        <taxon>Pterygota</taxon>
        <taxon>Neoptera</taxon>
        <taxon>Paraneoptera</taxon>
        <taxon>Hemiptera</taxon>
        <taxon>Sternorrhyncha</taxon>
        <taxon>Psylloidea</taxon>
        <taxon>Psyllidae</taxon>
        <taxon>Psyllinae</taxon>
        <taxon>Cacopsylla</taxon>
    </lineage>
</organism>
<keyword evidence="1" id="KW-0732">Signal</keyword>
<feature type="signal peptide" evidence="1">
    <location>
        <begin position="1"/>
        <end position="26"/>
    </location>
</feature>
<protein>
    <submittedName>
        <fullName evidence="2">Uncharacterized protein</fullName>
    </submittedName>
</protein>